<dbReference type="PRINTS" id="PR01407">
    <property type="entry name" value="BUTYPHLNCDUF"/>
</dbReference>
<reference evidence="11" key="1">
    <citation type="journal article" date="2016" name="Nat. Commun.">
        <title>The channel catfish genome sequence provides insights into the evolution of scale formation in teleosts.</title>
        <authorList>
            <person name="Liu Z."/>
            <person name="Liu S."/>
            <person name="Yao J."/>
            <person name="Bao L."/>
            <person name="Zhang J."/>
            <person name="Li Y."/>
            <person name="Jiang C."/>
            <person name="Sun L."/>
            <person name="Wang R."/>
            <person name="Zhang Y."/>
            <person name="Zhou T."/>
            <person name="Zeng Q."/>
            <person name="Fu Q."/>
            <person name="Gao S."/>
            <person name="Li N."/>
            <person name="Koren S."/>
            <person name="Jiang Y."/>
            <person name="Zimin A."/>
            <person name="Xu P."/>
            <person name="Phillippy A.M."/>
            <person name="Geng X."/>
            <person name="Song L."/>
            <person name="Sun F."/>
            <person name="Li C."/>
            <person name="Wang X."/>
            <person name="Chen A."/>
            <person name="Jin Y."/>
            <person name="Yuan Z."/>
            <person name="Yang Y."/>
            <person name="Tan S."/>
            <person name="Peatman E."/>
            <person name="Lu J."/>
            <person name="Qin Z."/>
            <person name="Dunham R."/>
            <person name="Li Z."/>
            <person name="Sonstegard T."/>
            <person name="Feng J."/>
            <person name="Danzmann R.G."/>
            <person name="Schroeder S."/>
            <person name="Scheffler B."/>
            <person name="Duke M.V."/>
            <person name="Ballard L."/>
            <person name="Kucuktas H."/>
            <person name="Kaltenboeck L."/>
            <person name="Liu H."/>
            <person name="Armbruster J."/>
            <person name="Xie Y."/>
            <person name="Kirby M.L."/>
            <person name="Tian Y."/>
            <person name="Flanagan M.E."/>
            <person name="Mu W."/>
            <person name="Waldbieser G.C."/>
        </authorList>
    </citation>
    <scope>NUCLEOTIDE SEQUENCE [LARGE SCALE GENOMIC DNA]</scope>
    <source>
        <strain evidence="11">SDA103</strain>
    </source>
</reference>
<dbReference type="SUPFAM" id="SSF57845">
    <property type="entry name" value="B-box zinc-binding domain"/>
    <property type="match status" value="2"/>
</dbReference>
<dbReference type="PROSITE" id="PS50188">
    <property type="entry name" value="B302_SPRY"/>
    <property type="match status" value="2"/>
</dbReference>
<keyword evidence="2" id="KW-0479">Metal-binding</keyword>
<keyword evidence="4" id="KW-0862">Zinc</keyword>
<dbReference type="Gene3D" id="2.60.120.920">
    <property type="match status" value="2"/>
</dbReference>
<dbReference type="Gene3D" id="4.10.830.40">
    <property type="match status" value="2"/>
</dbReference>
<feature type="coiled-coil region" evidence="7">
    <location>
        <begin position="909"/>
        <end position="943"/>
    </location>
</feature>
<accession>A0A9F7RQU3</accession>
<dbReference type="Pfam" id="PF13765">
    <property type="entry name" value="PRY"/>
    <property type="match status" value="2"/>
</dbReference>
<dbReference type="PROSITE" id="PS50089">
    <property type="entry name" value="ZF_RING_2"/>
    <property type="match status" value="2"/>
</dbReference>
<dbReference type="Pfam" id="PF00622">
    <property type="entry name" value="SPRY"/>
    <property type="match status" value="2"/>
</dbReference>
<keyword evidence="11" id="KW-1185">Reference proteome</keyword>
<evidence type="ECO:0000259" key="8">
    <source>
        <dbReference type="PROSITE" id="PS50089"/>
    </source>
</evidence>
<dbReference type="SMART" id="SM00184">
    <property type="entry name" value="RING"/>
    <property type="match status" value="2"/>
</dbReference>
<dbReference type="CDD" id="cd19769">
    <property type="entry name" value="Bbox2_TRIM16-like"/>
    <property type="match status" value="2"/>
</dbReference>
<dbReference type="OrthoDB" id="6105938at2759"/>
<dbReference type="InterPro" id="IPR001870">
    <property type="entry name" value="B30.2/SPRY"/>
</dbReference>
<dbReference type="Pfam" id="PF25600">
    <property type="entry name" value="TRIM_CC"/>
    <property type="match status" value="2"/>
</dbReference>
<dbReference type="SMART" id="SM00589">
    <property type="entry name" value="PRY"/>
    <property type="match status" value="2"/>
</dbReference>
<dbReference type="Proteomes" id="UP000221080">
    <property type="component" value="Chromosome 2"/>
</dbReference>
<evidence type="ECO:0000256" key="2">
    <source>
        <dbReference type="ARBA" id="ARBA00022723"/>
    </source>
</evidence>
<dbReference type="InterPro" id="IPR003877">
    <property type="entry name" value="SPRY_dom"/>
</dbReference>
<dbReference type="Pfam" id="PF00643">
    <property type="entry name" value="zf-B_box"/>
    <property type="match status" value="2"/>
</dbReference>
<dbReference type="GO" id="GO:0045087">
    <property type="term" value="P:innate immune response"/>
    <property type="evidence" value="ECO:0007669"/>
    <property type="project" value="UniProtKB-KW"/>
</dbReference>
<sequence length="1216" mass="140195">MAEASISVDQDQFSCPVCLDLLKDPVTIHCGHSFCKVCINDCWDQEEKSGVYRCPQCRDTFTPRPVLRRNNMLAEVVEKLKKTEVQAASPAHCYAGPGDVECDFCTGRKHKAVKSCLMCLASFCETHLKPHYEVPSWKKHKLVEASGNLQEKICSEHDKVLEVYCRTDQSFICYLCMTDEHKSHDTVSVKAYRTEKQSELKEEQMKSQQRIQEKQKKVQELKQTVNTIKLRAQTAVEDSERIFTEMISSMEKRRSEVTELIRAQEKAELSRAERLLEQLEQEIADLQRRVTELEQLSHTHDHLHFLQEIKVLVSGRRSPEIIRPGFQSDLRQDSRSITVNQHLSFDGVRESLSALKKRIEEFCQEEFIRIPEHAAAVHIILPPEPKSRQDFLQYFCDLTLDPNTVNYNLILSERNRAVTYSERKQQYSDHPERFDTYRQVLSKESVCGRCYWEVEWSGAVYISVSYKDISRKGQGNECWFGRNDQSWSLCCSSSSSLCFYHNNIKTDLGVPPPSRIGVYVDHSAGTLSFYSVSDTMNLLHRVHTTFTQPLYAGFWLGSLGSTVRLRDPEYNDGLNLKEEMVKRGVFIISPSLCSSSKTTSSYTQRTRKFISKETKLRVQCTVSLSLSLSLSLSSRYLSVCEFRKMAEASISVDQLSVDQFSCPVCLDLLKDPVAVHCGHSFCKVCINDCWDQEDESGVYRCPQCSDTFTPRPVLRRNNMLAEVVEKLKKTEVQAASPAHCYAGPGDVECDFCTRRKNKAVKSCLMCLASFCETHLKPHYEVPSWKKHKLVEASGNLQEKICSEHEEVLNIYCRTDQSFICYLCMMEKHKSHDTISVKAYRTEKQSELKEEQMKSQQRIQEKQKKVQELKQTVNTIKLSAQTAVEDSERIFTEMISSMEKRRSEVTELIRAQEKAELSRAERLLEQLEQEIADLQRRVTELEQLSHTHDHLHFLQEIKVLVSGRRSTEIIRPGFQSDLREDSRSITVNQHLSFDGVRKSLSALKKRLEEFCQEEFIRIPEHAAAVQIILEPKSREYRLQYFCDLTLDPNTVNYYLILSEKNRAVTRSERKQQYSDHPERFDSYTQVLSKESVCGRCYWEVEWSGVRSVSISVSYKDIRRKGRGKERWFGCNDQSWSLWCSSSSSLSFCHDNIETGLGVPPPSRIGVYVDHSAGTLSFYSVSDMMKLLHRVHTTFTQPLYAGFWLDSLGSTVRLCDPK</sequence>
<dbReference type="PROSITE" id="PS00518">
    <property type="entry name" value="ZF_RING_1"/>
    <property type="match status" value="2"/>
</dbReference>
<evidence type="ECO:0000256" key="3">
    <source>
        <dbReference type="ARBA" id="ARBA00022771"/>
    </source>
</evidence>
<dbReference type="KEGG" id="ipu:108262412"/>
<feature type="domain" description="B box-type" evidence="9">
    <location>
        <begin position="149"/>
        <end position="189"/>
    </location>
</feature>
<evidence type="ECO:0000259" key="9">
    <source>
        <dbReference type="PROSITE" id="PS50119"/>
    </source>
</evidence>
<dbReference type="Gene3D" id="3.30.160.60">
    <property type="entry name" value="Classic Zinc Finger"/>
    <property type="match status" value="2"/>
</dbReference>
<evidence type="ECO:0000256" key="5">
    <source>
        <dbReference type="ARBA" id="ARBA00022859"/>
    </source>
</evidence>
<reference evidence="12" key="2">
    <citation type="submission" date="2025-08" db="UniProtKB">
        <authorList>
            <consortium name="RefSeq"/>
        </authorList>
    </citation>
    <scope>IDENTIFICATION</scope>
    <source>
        <tissue evidence="12">Blood</tissue>
    </source>
</reference>
<dbReference type="InterPro" id="IPR006574">
    <property type="entry name" value="PRY"/>
</dbReference>
<keyword evidence="3 6" id="KW-0863">Zinc-finger</keyword>
<evidence type="ECO:0000256" key="7">
    <source>
        <dbReference type="SAM" id="Coils"/>
    </source>
</evidence>
<dbReference type="InterPro" id="IPR058030">
    <property type="entry name" value="TRIM8/14/16/25/29/45/65_CC"/>
</dbReference>
<gene>
    <name evidence="12" type="primary">LOC108262412</name>
</gene>
<keyword evidence="7" id="KW-0175">Coiled coil</keyword>
<dbReference type="InterPro" id="IPR017907">
    <property type="entry name" value="Znf_RING_CS"/>
</dbReference>
<dbReference type="SMART" id="SM00449">
    <property type="entry name" value="SPRY"/>
    <property type="match status" value="2"/>
</dbReference>
<dbReference type="SMART" id="SM00336">
    <property type="entry name" value="BBOX"/>
    <property type="match status" value="2"/>
</dbReference>
<evidence type="ECO:0000313" key="12">
    <source>
        <dbReference type="RefSeq" id="XP_053541856.1"/>
    </source>
</evidence>
<dbReference type="Pfam" id="PF15227">
    <property type="entry name" value="zf-C3HC4_4"/>
    <property type="match status" value="2"/>
</dbReference>
<evidence type="ECO:0000256" key="4">
    <source>
        <dbReference type="ARBA" id="ARBA00022833"/>
    </source>
</evidence>
<feature type="coiled-coil region" evidence="7">
    <location>
        <begin position="262"/>
        <end position="296"/>
    </location>
</feature>
<dbReference type="InterPro" id="IPR003879">
    <property type="entry name" value="Butyrophylin_SPRY"/>
</dbReference>
<dbReference type="SUPFAM" id="SSF49899">
    <property type="entry name" value="Concanavalin A-like lectins/glucanases"/>
    <property type="match status" value="2"/>
</dbReference>
<feature type="domain" description="B box-type" evidence="9">
    <location>
        <begin position="796"/>
        <end position="836"/>
    </location>
</feature>
<organism evidence="11 12">
    <name type="scientific">Ictalurus punctatus</name>
    <name type="common">Channel catfish</name>
    <name type="synonym">Silurus punctatus</name>
    <dbReference type="NCBI Taxonomy" id="7998"/>
    <lineage>
        <taxon>Eukaryota</taxon>
        <taxon>Metazoa</taxon>
        <taxon>Chordata</taxon>
        <taxon>Craniata</taxon>
        <taxon>Vertebrata</taxon>
        <taxon>Euteleostomi</taxon>
        <taxon>Actinopterygii</taxon>
        <taxon>Neopterygii</taxon>
        <taxon>Teleostei</taxon>
        <taxon>Ostariophysi</taxon>
        <taxon>Siluriformes</taxon>
        <taxon>Ictaluridae</taxon>
        <taxon>Ictalurus</taxon>
    </lineage>
</organism>
<dbReference type="InterPro" id="IPR043136">
    <property type="entry name" value="B30.2/SPRY_sf"/>
</dbReference>
<dbReference type="SUPFAM" id="SSF57850">
    <property type="entry name" value="RING/U-box"/>
    <property type="match status" value="2"/>
</dbReference>
<protein>
    <submittedName>
        <fullName evidence="12">Uncharacterized protein LOC108262412</fullName>
    </submittedName>
</protein>
<feature type="coiled-coil region" evidence="7">
    <location>
        <begin position="844"/>
        <end position="878"/>
    </location>
</feature>
<dbReference type="GO" id="GO:0008270">
    <property type="term" value="F:zinc ion binding"/>
    <property type="evidence" value="ECO:0007669"/>
    <property type="project" value="UniProtKB-KW"/>
</dbReference>
<evidence type="ECO:0000259" key="10">
    <source>
        <dbReference type="PROSITE" id="PS50188"/>
    </source>
</evidence>
<dbReference type="PANTHER" id="PTHR25465:SF5">
    <property type="entry name" value="E3 UBIQUITIN_ISG15 LIGASE TRIM25-RELATED"/>
    <property type="match status" value="1"/>
</dbReference>
<dbReference type="FunFam" id="2.60.120.920:FF:000066">
    <property type="entry name" value="Si:ch211-208f21.3"/>
    <property type="match status" value="1"/>
</dbReference>
<dbReference type="InterPro" id="IPR001841">
    <property type="entry name" value="Znf_RING"/>
</dbReference>
<dbReference type="CDD" id="cd16040">
    <property type="entry name" value="SPRY_PRY_SNTX"/>
    <property type="match status" value="2"/>
</dbReference>
<feature type="domain" description="RING-type" evidence="8">
    <location>
        <begin position="662"/>
        <end position="705"/>
    </location>
</feature>
<dbReference type="GeneID" id="108262412"/>
<keyword evidence="5" id="KW-0391">Immunity</keyword>
<dbReference type="PROSITE" id="PS50119">
    <property type="entry name" value="ZF_BBOX"/>
    <property type="match status" value="2"/>
</dbReference>
<evidence type="ECO:0000313" key="11">
    <source>
        <dbReference type="Proteomes" id="UP000221080"/>
    </source>
</evidence>
<evidence type="ECO:0000256" key="6">
    <source>
        <dbReference type="PROSITE-ProRule" id="PRU00024"/>
    </source>
</evidence>
<dbReference type="AlphaFoldDB" id="A0A9F7RQU3"/>
<feature type="coiled-coil region" evidence="7">
    <location>
        <begin position="197"/>
        <end position="231"/>
    </location>
</feature>
<dbReference type="Gene3D" id="3.30.40.10">
    <property type="entry name" value="Zinc/RING finger domain, C3HC4 (zinc finger)"/>
    <property type="match status" value="2"/>
</dbReference>
<dbReference type="RefSeq" id="XP_053541856.1">
    <property type="nucleotide sequence ID" value="XM_053685881.1"/>
</dbReference>
<dbReference type="InterPro" id="IPR051051">
    <property type="entry name" value="E3_ubiq-ligase_TRIM/RNF"/>
</dbReference>
<proteinExistence type="predicted"/>
<dbReference type="GO" id="GO:0005737">
    <property type="term" value="C:cytoplasm"/>
    <property type="evidence" value="ECO:0007669"/>
    <property type="project" value="UniProtKB-ARBA"/>
</dbReference>
<feature type="domain" description="B30.2/SPRY" evidence="10">
    <location>
        <begin position="378"/>
        <end position="572"/>
    </location>
</feature>
<name>A0A9F7RQU3_ICTPU</name>
<keyword evidence="1" id="KW-0399">Innate immunity</keyword>
<feature type="domain" description="RING-type" evidence="8">
    <location>
        <begin position="15"/>
        <end position="58"/>
    </location>
</feature>
<dbReference type="PANTHER" id="PTHR25465">
    <property type="entry name" value="B-BOX DOMAIN CONTAINING"/>
    <property type="match status" value="1"/>
</dbReference>
<dbReference type="InterPro" id="IPR013320">
    <property type="entry name" value="ConA-like_dom_sf"/>
</dbReference>
<evidence type="ECO:0000256" key="1">
    <source>
        <dbReference type="ARBA" id="ARBA00022588"/>
    </source>
</evidence>
<feature type="domain" description="B30.2/SPRY" evidence="10">
    <location>
        <begin position="1022"/>
        <end position="1216"/>
    </location>
</feature>
<dbReference type="InterPro" id="IPR000315">
    <property type="entry name" value="Znf_B-box"/>
</dbReference>
<dbReference type="InterPro" id="IPR013083">
    <property type="entry name" value="Znf_RING/FYVE/PHD"/>
</dbReference>